<dbReference type="OrthoDB" id="3802174at2"/>
<evidence type="ECO:0000313" key="7">
    <source>
        <dbReference type="Proteomes" id="UP000198415"/>
    </source>
</evidence>
<dbReference type="EMBL" id="FZNR01000007">
    <property type="protein sequence ID" value="SNR89632.1"/>
    <property type="molecule type" value="Genomic_DNA"/>
</dbReference>
<dbReference type="Gene3D" id="3.40.309.10">
    <property type="entry name" value="Aldehyde Dehydrogenase, Chain A, domain 2"/>
    <property type="match status" value="1"/>
</dbReference>
<evidence type="ECO:0000313" key="6">
    <source>
        <dbReference type="EMBL" id="SNR89632.1"/>
    </source>
</evidence>
<dbReference type="CDD" id="cd07103">
    <property type="entry name" value="ALDH_F5_SSADH_GabD"/>
    <property type="match status" value="1"/>
</dbReference>
<comment type="similarity">
    <text evidence="1 4">Belongs to the aldehyde dehydrogenase family.</text>
</comment>
<dbReference type="InterPro" id="IPR016161">
    <property type="entry name" value="Ald_DH/histidinol_DH"/>
</dbReference>
<protein>
    <submittedName>
        <fullName evidence="6">Succinate semialdehyde dehydrogenase</fullName>
    </submittedName>
</protein>
<feature type="domain" description="Aldehyde dehydrogenase" evidence="5">
    <location>
        <begin position="11"/>
        <end position="471"/>
    </location>
</feature>
<keyword evidence="7" id="KW-1185">Reference proteome</keyword>
<dbReference type="InterPro" id="IPR050740">
    <property type="entry name" value="Aldehyde_DH_Superfamily"/>
</dbReference>
<dbReference type="FunFam" id="3.40.605.10:FF:000026">
    <property type="entry name" value="Aldehyde dehydrogenase, putative"/>
    <property type="match status" value="1"/>
</dbReference>
<dbReference type="SUPFAM" id="SSF53720">
    <property type="entry name" value="ALDH-like"/>
    <property type="match status" value="1"/>
</dbReference>
<dbReference type="InterPro" id="IPR016163">
    <property type="entry name" value="Ald_DH_C"/>
</dbReference>
<evidence type="ECO:0000259" key="5">
    <source>
        <dbReference type="Pfam" id="PF00171"/>
    </source>
</evidence>
<sequence length="475" mass="49181">METELFIGGKWVAASSASRFDVIDPATGDTVASVADGGEADAIAAVDAAAAAGPGWASTPPRVRGEVLRKAFELMTERAADLAKLISLENGKALTDAKGEVTYAAEFFRWFAEEAVRIDGNVATAPSGANRILVTRRPVGVCVLVTPWNFPAAMATRKIGPALAAGCTVILKPASDTPLTALAMAAILAEAGVPEGVVNVLPSRSSGKVVSAMLRDARVRKLSFTGSTEVGRILLAQAAENVVNTSMELGGNAPFVVFADADLDAAIEGAMIAKMRNGGEACTAANRFFVEASIADEFARRLAQRMSALVVGPGTDEKTQVGPLVNEDTVAKVDTLVKGALEAGAAAVTGGSRPDGPGFYYPPTVLTGVGPDSAILREEIFGPVAPIVTFIGEDEAVRLANDTEYGLVAYVYTGDLARGLRISEAIEAGMVGLNRGLVSDPAAPFGGVKQSGIGREGGHEGLLEYLESKYIAVNW</sequence>
<evidence type="ECO:0000256" key="2">
    <source>
        <dbReference type="ARBA" id="ARBA00023002"/>
    </source>
</evidence>
<proteinExistence type="inferred from homology"/>
<evidence type="ECO:0000256" key="4">
    <source>
        <dbReference type="RuleBase" id="RU003345"/>
    </source>
</evidence>
<reference evidence="6 7" key="1">
    <citation type="submission" date="2017-06" db="EMBL/GenBank/DDBJ databases">
        <authorList>
            <person name="Kim H.J."/>
            <person name="Triplett B.A."/>
        </authorList>
    </citation>
    <scope>NUCLEOTIDE SEQUENCE [LARGE SCALE GENOMIC DNA]</scope>
    <source>
        <strain evidence="6 7">DSM 43151</strain>
    </source>
</reference>
<dbReference type="PANTHER" id="PTHR43353">
    <property type="entry name" value="SUCCINATE-SEMIALDEHYDE DEHYDROGENASE, MITOCHONDRIAL"/>
    <property type="match status" value="1"/>
</dbReference>
<dbReference type="PANTHER" id="PTHR43353:SF5">
    <property type="entry name" value="SUCCINATE-SEMIALDEHYDE DEHYDROGENASE, MITOCHONDRIAL"/>
    <property type="match status" value="1"/>
</dbReference>
<dbReference type="InterPro" id="IPR029510">
    <property type="entry name" value="Ald_DH_CS_GLU"/>
</dbReference>
<dbReference type="Pfam" id="PF00171">
    <property type="entry name" value="Aldedh"/>
    <property type="match status" value="1"/>
</dbReference>
<dbReference type="Gene3D" id="3.40.605.10">
    <property type="entry name" value="Aldehyde Dehydrogenase, Chain A, domain 1"/>
    <property type="match status" value="1"/>
</dbReference>
<feature type="active site" evidence="3">
    <location>
        <position position="248"/>
    </location>
</feature>
<dbReference type="RefSeq" id="WP_089294609.1">
    <property type="nucleotide sequence ID" value="NZ_BOMU01000048.1"/>
</dbReference>
<dbReference type="InterPro" id="IPR015590">
    <property type="entry name" value="Aldehyde_DH_dom"/>
</dbReference>
<evidence type="ECO:0000256" key="3">
    <source>
        <dbReference type="PROSITE-ProRule" id="PRU10007"/>
    </source>
</evidence>
<dbReference type="PROSITE" id="PS00687">
    <property type="entry name" value="ALDEHYDE_DEHYDR_GLU"/>
    <property type="match status" value="1"/>
</dbReference>
<name>A0A239A2I1_9ACTN</name>
<evidence type="ECO:0000256" key="1">
    <source>
        <dbReference type="ARBA" id="ARBA00009986"/>
    </source>
</evidence>
<keyword evidence="2 4" id="KW-0560">Oxidoreductase</keyword>
<organism evidence="6 7">
    <name type="scientific">Actinoplanes regularis</name>
    <dbReference type="NCBI Taxonomy" id="52697"/>
    <lineage>
        <taxon>Bacteria</taxon>
        <taxon>Bacillati</taxon>
        <taxon>Actinomycetota</taxon>
        <taxon>Actinomycetes</taxon>
        <taxon>Micromonosporales</taxon>
        <taxon>Micromonosporaceae</taxon>
        <taxon>Actinoplanes</taxon>
    </lineage>
</organism>
<accession>A0A239A2I1</accession>
<dbReference type="AlphaFoldDB" id="A0A239A2I1"/>
<dbReference type="FunFam" id="3.40.309.10:FF:000004">
    <property type="entry name" value="Succinate-semialdehyde dehydrogenase I"/>
    <property type="match status" value="1"/>
</dbReference>
<dbReference type="FunFam" id="3.40.605.10:FF:000005">
    <property type="entry name" value="Succinate-semialdehyde dehydrogenase I"/>
    <property type="match status" value="1"/>
</dbReference>
<dbReference type="GO" id="GO:0009450">
    <property type="term" value="P:gamma-aminobutyric acid catabolic process"/>
    <property type="evidence" value="ECO:0007669"/>
    <property type="project" value="TreeGrafter"/>
</dbReference>
<dbReference type="GO" id="GO:0004777">
    <property type="term" value="F:succinate-semialdehyde dehydrogenase (NAD+) activity"/>
    <property type="evidence" value="ECO:0007669"/>
    <property type="project" value="TreeGrafter"/>
</dbReference>
<dbReference type="InterPro" id="IPR016162">
    <property type="entry name" value="Ald_DH_N"/>
</dbReference>
<dbReference type="Proteomes" id="UP000198415">
    <property type="component" value="Unassembled WGS sequence"/>
</dbReference>
<gene>
    <name evidence="6" type="ORF">SAMN06264365_10713</name>
</gene>